<sequence>MLACSHSPFGKGGLRGISPWQRLTQEHQCQRRGLLHLRNPACGFSVCGFIEWSLSPPIQSAYEENVMLFQKYKLTVSTPECLPSSVAVVAQVDFDDDLTQLLPYLNAEFAPCIYEPNIPFLRFRKSGKTFAIYPDKILINPLRDEDEAQEVFEWIRQFVNDVAERKQEIRPSTWSLSSLKPLDIFRLLPRTNCGLCKKQTCMAFAAAVATGEAGPDDCPPLRDDPQKRAELLKRFG</sequence>
<dbReference type="AlphaFoldDB" id="A0A3A4NNQ6"/>
<dbReference type="Proteomes" id="UP000265882">
    <property type="component" value="Unassembled WGS sequence"/>
</dbReference>
<dbReference type="PANTHER" id="PTHR36214:SF3">
    <property type="entry name" value="ACETYL-COA DECARBONYLASE_SYNTHASE COMPLEX SUBUNIT GAMMA"/>
    <property type="match status" value="1"/>
</dbReference>
<evidence type="ECO:0000256" key="2">
    <source>
        <dbReference type="ARBA" id="ARBA00022723"/>
    </source>
</evidence>
<keyword evidence="4" id="KW-0411">Iron-sulfur</keyword>
<evidence type="ECO:0000259" key="5">
    <source>
        <dbReference type="PROSITE" id="PS51656"/>
    </source>
</evidence>
<proteinExistence type="predicted"/>
<accession>A0A3A4NNQ6</accession>
<dbReference type="InterPro" id="IPR051069">
    <property type="entry name" value="ACDS_complex_subunit"/>
</dbReference>
<dbReference type="PROSITE" id="PS51656">
    <property type="entry name" value="4FE4S"/>
    <property type="match status" value="1"/>
</dbReference>
<name>A0A3A4NNQ6_ABYX5</name>
<reference evidence="6 7" key="1">
    <citation type="journal article" date="2017" name="ISME J.">
        <title>Energy and carbon metabolisms in a deep terrestrial subsurface fluid microbial community.</title>
        <authorList>
            <person name="Momper L."/>
            <person name="Jungbluth S.P."/>
            <person name="Lee M.D."/>
            <person name="Amend J.P."/>
        </authorList>
    </citation>
    <scope>NUCLEOTIDE SEQUENCE [LARGE SCALE GENOMIC DNA]</scope>
    <source>
        <strain evidence="6">SURF_5</strain>
    </source>
</reference>
<dbReference type="Pfam" id="PF04060">
    <property type="entry name" value="FeS"/>
    <property type="match status" value="1"/>
</dbReference>
<protein>
    <submittedName>
        <fullName evidence="6">Fe-S cluster protein</fullName>
    </submittedName>
</protein>
<dbReference type="PANTHER" id="PTHR36214">
    <property type="match status" value="1"/>
</dbReference>
<dbReference type="Gene3D" id="1.10.15.40">
    <property type="entry name" value="Electron transport complex subunit B, putative Fe-S cluster"/>
    <property type="match status" value="1"/>
</dbReference>
<keyword evidence="2" id="KW-0479">Metal-binding</keyword>
<evidence type="ECO:0000256" key="4">
    <source>
        <dbReference type="ARBA" id="ARBA00023014"/>
    </source>
</evidence>
<gene>
    <name evidence="6" type="ORF">C4520_16600</name>
</gene>
<organism evidence="6 7">
    <name type="scientific">Abyssobacteria bacterium (strain SURF_5)</name>
    <dbReference type="NCBI Taxonomy" id="2093360"/>
    <lineage>
        <taxon>Bacteria</taxon>
        <taxon>Pseudomonadati</taxon>
        <taxon>Candidatus Hydrogenedentota</taxon>
        <taxon>Candidatus Abyssobacteria</taxon>
    </lineage>
</organism>
<dbReference type="GO" id="GO:0051539">
    <property type="term" value="F:4 iron, 4 sulfur cluster binding"/>
    <property type="evidence" value="ECO:0007669"/>
    <property type="project" value="UniProtKB-KW"/>
</dbReference>
<dbReference type="EMBL" id="QZKU01000115">
    <property type="protein sequence ID" value="RJP17384.1"/>
    <property type="molecule type" value="Genomic_DNA"/>
</dbReference>
<dbReference type="InterPro" id="IPR007202">
    <property type="entry name" value="4Fe-4S_dom"/>
</dbReference>
<evidence type="ECO:0000256" key="3">
    <source>
        <dbReference type="ARBA" id="ARBA00023004"/>
    </source>
</evidence>
<feature type="domain" description="4Fe-4S" evidence="5">
    <location>
        <begin position="177"/>
        <end position="236"/>
    </location>
</feature>
<evidence type="ECO:0000313" key="7">
    <source>
        <dbReference type="Proteomes" id="UP000265882"/>
    </source>
</evidence>
<keyword evidence="3" id="KW-0408">Iron</keyword>
<evidence type="ECO:0000256" key="1">
    <source>
        <dbReference type="ARBA" id="ARBA00022485"/>
    </source>
</evidence>
<keyword evidence="1" id="KW-0004">4Fe-4S</keyword>
<evidence type="ECO:0000313" key="6">
    <source>
        <dbReference type="EMBL" id="RJP17384.1"/>
    </source>
</evidence>
<comment type="caution">
    <text evidence="6">The sequence shown here is derived from an EMBL/GenBank/DDBJ whole genome shotgun (WGS) entry which is preliminary data.</text>
</comment>
<dbReference type="GO" id="GO:0046872">
    <property type="term" value="F:metal ion binding"/>
    <property type="evidence" value="ECO:0007669"/>
    <property type="project" value="UniProtKB-KW"/>
</dbReference>